<organism evidence="4 5">
    <name type="scientific">Immundisolibacter cernigliae</name>
    <dbReference type="NCBI Taxonomy" id="1810504"/>
    <lineage>
        <taxon>Bacteria</taxon>
        <taxon>Pseudomonadati</taxon>
        <taxon>Pseudomonadota</taxon>
        <taxon>Gammaproteobacteria</taxon>
        <taxon>Immundisolibacterales</taxon>
        <taxon>Immundisolibacteraceae</taxon>
        <taxon>Immundisolibacter</taxon>
    </lineage>
</organism>
<dbReference type="Gene3D" id="3.40.50.2300">
    <property type="match status" value="1"/>
</dbReference>
<dbReference type="GO" id="GO:0016791">
    <property type="term" value="F:phosphatase activity"/>
    <property type="evidence" value="ECO:0007669"/>
    <property type="project" value="TreeGrafter"/>
</dbReference>
<sequence>MIPPSGETLPSTQRVLVVDDNPLNCDLLARRLRRMGLERVDCVDNGEAALEHLRAHAYDLVLLDLMMPVLDGYGVLTTLRAEGQLPELPVLMVSAADEMAGVIRCIELGAQDYLTKPINAPLLEARVRATLERKQLRDLMAAQLERTQRDLLAARRLQLSMVPPDQPEPGPHGPLCVAARLKPAREIGGDLIDHFPLSDGHYLLALGDVSGKGAEAALCMARTVSLLRATARQHWRAGQDPAQAVAAILAETNEALAEANDSAQFVTLFLGIADLHADRLSYACAGHPAPYLCTPGSVQALGVSPSLPLGVMPGYGIRVETVDVPPQARLLAYSDGVTEAFDRAGTAFGDTRLAQLLTGCTSQLPQHLVASVADGIHAFAAGAEQSDDIALLAWMRP</sequence>
<dbReference type="InterPro" id="IPR001789">
    <property type="entry name" value="Sig_transdc_resp-reg_receiver"/>
</dbReference>
<dbReference type="KEGG" id="gbi:PG2T_03115"/>
<gene>
    <name evidence="4" type="ORF">PG2T_03115</name>
</gene>
<keyword evidence="2" id="KW-0597">Phosphoprotein</keyword>
<dbReference type="PROSITE" id="PS50110">
    <property type="entry name" value="RESPONSE_REGULATORY"/>
    <property type="match status" value="1"/>
</dbReference>
<evidence type="ECO:0000259" key="3">
    <source>
        <dbReference type="PROSITE" id="PS50110"/>
    </source>
</evidence>
<dbReference type="PANTHER" id="PTHR43156:SF2">
    <property type="entry name" value="STAGE II SPORULATION PROTEIN E"/>
    <property type="match status" value="1"/>
</dbReference>
<dbReference type="Pfam" id="PF07228">
    <property type="entry name" value="SpoIIE"/>
    <property type="match status" value="1"/>
</dbReference>
<dbReference type="EMBL" id="CP014671">
    <property type="protein sequence ID" value="ANX03280.1"/>
    <property type="molecule type" value="Genomic_DNA"/>
</dbReference>
<dbReference type="SMART" id="SM00448">
    <property type="entry name" value="REC"/>
    <property type="match status" value="1"/>
</dbReference>
<dbReference type="Gene3D" id="3.60.40.10">
    <property type="entry name" value="PPM-type phosphatase domain"/>
    <property type="match status" value="1"/>
</dbReference>
<dbReference type="SMART" id="SM00331">
    <property type="entry name" value="PP2C_SIG"/>
    <property type="match status" value="1"/>
</dbReference>
<dbReference type="InterPro" id="IPR001932">
    <property type="entry name" value="PPM-type_phosphatase-like_dom"/>
</dbReference>
<dbReference type="AlphaFoldDB" id="A0A1B1YR79"/>
<reference evidence="5" key="1">
    <citation type="submission" date="2016-03" db="EMBL/GenBank/DDBJ databases">
        <title>Complete genome sequence of Solimmundus cernigliae, representing a novel lineage of polycyclic aromatic hydrocarbon degraders within the Gammaproteobacteria.</title>
        <authorList>
            <person name="Singleton D.R."/>
            <person name="Dickey A.N."/>
            <person name="Scholl E.H."/>
            <person name="Wright F.A."/>
            <person name="Aitken M.D."/>
        </authorList>
    </citation>
    <scope>NUCLEOTIDE SEQUENCE [LARGE SCALE GENOMIC DNA]</scope>
    <source>
        <strain evidence="5">TR3.2</strain>
    </source>
</reference>
<evidence type="ECO:0000313" key="5">
    <source>
        <dbReference type="Proteomes" id="UP000092952"/>
    </source>
</evidence>
<keyword evidence="1" id="KW-0378">Hydrolase</keyword>
<dbReference type="GO" id="GO:0000160">
    <property type="term" value="P:phosphorelay signal transduction system"/>
    <property type="evidence" value="ECO:0007669"/>
    <property type="project" value="InterPro"/>
</dbReference>
<dbReference type="FunCoup" id="A0A1B1YR79">
    <property type="interactions" value="12"/>
</dbReference>
<dbReference type="Pfam" id="PF00072">
    <property type="entry name" value="Response_reg"/>
    <property type="match status" value="1"/>
</dbReference>
<dbReference type="InParanoid" id="A0A1B1YR79"/>
<dbReference type="InterPro" id="IPR052016">
    <property type="entry name" value="Bact_Sigma-Reg"/>
</dbReference>
<dbReference type="PANTHER" id="PTHR43156">
    <property type="entry name" value="STAGE II SPORULATION PROTEIN E-RELATED"/>
    <property type="match status" value="1"/>
</dbReference>
<feature type="modified residue" description="4-aspartylphosphate" evidence="2">
    <location>
        <position position="64"/>
    </location>
</feature>
<evidence type="ECO:0000313" key="4">
    <source>
        <dbReference type="EMBL" id="ANX03280.1"/>
    </source>
</evidence>
<feature type="domain" description="Response regulatory" evidence="3">
    <location>
        <begin position="14"/>
        <end position="131"/>
    </location>
</feature>
<dbReference type="STRING" id="1810504.PG2T_03115"/>
<dbReference type="SUPFAM" id="SSF52172">
    <property type="entry name" value="CheY-like"/>
    <property type="match status" value="1"/>
</dbReference>
<name>A0A1B1YR79_9GAMM</name>
<proteinExistence type="predicted"/>
<accession>A0A1B1YR79</accession>
<keyword evidence="5" id="KW-1185">Reference proteome</keyword>
<evidence type="ECO:0000256" key="1">
    <source>
        <dbReference type="ARBA" id="ARBA00022801"/>
    </source>
</evidence>
<dbReference type="SUPFAM" id="SSF81606">
    <property type="entry name" value="PP2C-like"/>
    <property type="match status" value="1"/>
</dbReference>
<dbReference type="InterPro" id="IPR011006">
    <property type="entry name" value="CheY-like_superfamily"/>
</dbReference>
<protein>
    <recommendedName>
        <fullName evidence="3">Response regulatory domain-containing protein</fullName>
    </recommendedName>
</protein>
<dbReference type="Proteomes" id="UP000092952">
    <property type="component" value="Chromosome"/>
</dbReference>
<dbReference type="InterPro" id="IPR036457">
    <property type="entry name" value="PPM-type-like_dom_sf"/>
</dbReference>
<evidence type="ECO:0000256" key="2">
    <source>
        <dbReference type="PROSITE-ProRule" id="PRU00169"/>
    </source>
</evidence>
<dbReference type="RefSeq" id="WP_068802784.1">
    <property type="nucleotide sequence ID" value="NZ_CP014671.1"/>
</dbReference>
<dbReference type="OrthoDB" id="9811749at2"/>